<dbReference type="KEGG" id="lmq:LMM7_0627"/>
<proteinExistence type="predicted"/>
<protein>
    <submittedName>
        <fullName evidence="2">Putative membrane protein</fullName>
    </submittedName>
</protein>
<dbReference type="Pfam" id="PF03729">
    <property type="entry name" value="DUF308"/>
    <property type="match status" value="2"/>
</dbReference>
<dbReference type="AlphaFoldDB" id="A0A0E0UU30"/>
<organism evidence="2 3">
    <name type="scientific">Listeria monocytogenes serotype 4a (strain M7)</name>
    <dbReference type="NCBI Taxonomy" id="1030009"/>
    <lineage>
        <taxon>Bacteria</taxon>
        <taxon>Bacillati</taxon>
        <taxon>Bacillota</taxon>
        <taxon>Bacilli</taxon>
        <taxon>Bacillales</taxon>
        <taxon>Listeriaceae</taxon>
        <taxon>Listeria</taxon>
    </lineage>
</organism>
<reference evidence="2 3" key="1">
    <citation type="journal article" date="2011" name="J. Bacteriol.">
        <title>Genome sequence of the nonpathogenic Listeria monocytogenes serovar 4a strain M7.</title>
        <authorList>
            <person name="Chen J."/>
            <person name="Xia Y."/>
            <person name="Cheng C."/>
            <person name="Fang C."/>
            <person name="Shan Y."/>
            <person name="Jin G."/>
            <person name="Fang W."/>
        </authorList>
    </citation>
    <scope>NUCLEOTIDE SEQUENCE [LARGE SCALE GENOMIC DNA]</scope>
    <source>
        <strain evidence="2 3">M7</strain>
    </source>
</reference>
<gene>
    <name evidence="2" type="ordered locus">LMM7_0627</name>
</gene>
<sequence>MKTFTRILVLLAGIAMIILGIWFLFHPGISLLTSTLMFGFLLLISGIFHTISYFSDRKTQNVSGWVLADGILSILLGFLLLFNEFDGTLTLVLLFGMWVLFAGIMRTIGAFTAKQNNVQGWGWILTIGIIGIIVGFIALFNPVVSAIGIVLVVAIFFIVQGIGAIATFFFIGKNS</sequence>
<feature type="transmembrane region" description="Helical" evidence="1">
    <location>
        <begin position="146"/>
        <end position="171"/>
    </location>
</feature>
<dbReference type="PATRIC" id="fig|1030009.3.peg.618"/>
<dbReference type="PANTHER" id="PTHR34989:SF1">
    <property type="entry name" value="PROTEIN HDED"/>
    <property type="match status" value="1"/>
</dbReference>
<feature type="transmembrane region" description="Helical" evidence="1">
    <location>
        <begin position="7"/>
        <end position="25"/>
    </location>
</feature>
<evidence type="ECO:0000256" key="1">
    <source>
        <dbReference type="SAM" id="Phobius"/>
    </source>
</evidence>
<dbReference type="InterPro" id="IPR005325">
    <property type="entry name" value="DUF308_memb"/>
</dbReference>
<dbReference type="InterPro" id="IPR052712">
    <property type="entry name" value="Acid_resist_chaperone_HdeD"/>
</dbReference>
<dbReference type="PANTHER" id="PTHR34989">
    <property type="entry name" value="PROTEIN HDED"/>
    <property type="match status" value="1"/>
</dbReference>
<evidence type="ECO:0000313" key="3">
    <source>
        <dbReference type="Proteomes" id="UP000000486"/>
    </source>
</evidence>
<feature type="transmembrane region" description="Helical" evidence="1">
    <location>
        <begin position="31"/>
        <end position="55"/>
    </location>
</feature>
<feature type="transmembrane region" description="Helical" evidence="1">
    <location>
        <begin position="88"/>
        <end position="108"/>
    </location>
</feature>
<feature type="transmembrane region" description="Helical" evidence="1">
    <location>
        <begin position="120"/>
        <end position="140"/>
    </location>
</feature>
<keyword evidence="1" id="KW-0472">Membrane</keyword>
<name>A0A0E0UU30_LISMM</name>
<feature type="transmembrane region" description="Helical" evidence="1">
    <location>
        <begin position="62"/>
        <end position="82"/>
    </location>
</feature>
<dbReference type="RefSeq" id="WP_003729331.1">
    <property type="nucleotide sequence ID" value="NC_017537.1"/>
</dbReference>
<evidence type="ECO:0000313" key="2">
    <source>
        <dbReference type="EMBL" id="AEH91633.1"/>
    </source>
</evidence>
<dbReference type="Proteomes" id="UP000000486">
    <property type="component" value="Chromosome"/>
</dbReference>
<keyword evidence="1" id="KW-0812">Transmembrane</keyword>
<keyword evidence="1" id="KW-1133">Transmembrane helix</keyword>
<accession>A0A0E0UU30</accession>
<dbReference type="HOGENOM" id="CLU_091585_9_0_9"/>
<dbReference type="EMBL" id="CP002816">
    <property type="protein sequence ID" value="AEH91633.1"/>
    <property type="molecule type" value="Genomic_DNA"/>
</dbReference>
<dbReference type="GO" id="GO:0005886">
    <property type="term" value="C:plasma membrane"/>
    <property type="evidence" value="ECO:0007669"/>
    <property type="project" value="TreeGrafter"/>
</dbReference>